<gene>
    <name evidence="1" type="ORF">EG028_14455</name>
</gene>
<dbReference type="RefSeq" id="WP_120517178.1">
    <property type="nucleotide sequence ID" value="NZ_QXZY01000008.1"/>
</dbReference>
<dbReference type="AlphaFoldDB" id="A0A3N4M9T7"/>
<protein>
    <submittedName>
        <fullName evidence="1">Lycopene cyclase</fullName>
    </submittedName>
</protein>
<evidence type="ECO:0000313" key="1">
    <source>
        <dbReference type="EMBL" id="RPD40504.1"/>
    </source>
</evidence>
<sequence length="387" mass="44839">MKHYHYIIAGAGCAGLSLAVYLADCARLHGKRILVIDKDAKDENDRTWCFWETAPGLFEKIVHRRWEKVWFHSVNGASSLLDIRPYTYKMIRSVDFYNHARSIIRRRSNFTIKQLNIEKMWSEKDHAFIRAGGETIAADYIFSSIPTSPLEKQKGKHYLVQHFRSWTIQADEDAFDANAATLMDFRAIQHQGVAFVYTLPVSATEAMVEYTLFSEGPLPQAEYEKALREHMAKHFPHMTFRVAEETGGVIPMTNHRFAPHEGRIVFIGTVGGQTKPSTGYTFRFIQQHSRRLTDQLAGSGHPYLSRRSGWKRFHFYDSVLLRMLSEKSPEGAVVFSRMFTRNPAPRVFRFFDNVSSLREELLLTMSLKKLRFIRAAWKELWLRITGH</sequence>
<keyword evidence="2" id="KW-1185">Reference proteome</keyword>
<reference evidence="2" key="1">
    <citation type="submission" date="2018-11" db="EMBL/GenBank/DDBJ databases">
        <title>Chitinophaga lutea sp.nov., isolate from arsenic contaminated soil.</title>
        <authorList>
            <person name="Zong Y."/>
        </authorList>
    </citation>
    <scope>NUCLEOTIDE SEQUENCE [LARGE SCALE GENOMIC DNA]</scope>
    <source>
        <strain evidence="2">YLT18</strain>
    </source>
</reference>
<dbReference type="Pfam" id="PF05834">
    <property type="entry name" value="Lycopene_cycl"/>
    <property type="match status" value="1"/>
</dbReference>
<proteinExistence type="predicted"/>
<dbReference type="Gene3D" id="3.50.50.60">
    <property type="entry name" value="FAD/NAD(P)-binding domain"/>
    <property type="match status" value="1"/>
</dbReference>
<dbReference type="OrthoDB" id="24355at2"/>
<accession>A0A3N4M9T7</accession>
<dbReference type="EMBL" id="RMBX01000007">
    <property type="protein sequence ID" value="RPD40504.1"/>
    <property type="molecule type" value="Genomic_DNA"/>
</dbReference>
<dbReference type="Proteomes" id="UP000279089">
    <property type="component" value="Unassembled WGS sequence"/>
</dbReference>
<dbReference type="SUPFAM" id="SSF51905">
    <property type="entry name" value="FAD/NAD(P)-binding domain"/>
    <property type="match status" value="1"/>
</dbReference>
<name>A0A3N4M9T7_9BACT</name>
<organism evidence="1 2">
    <name type="scientific">Chitinophaga barathri</name>
    <dbReference type="NCBI Taxonomy" id="1647451"/>
    <lineage>
        <taxon>Bacteria</taxon>
        <taxon>Pseudomonadati</taxon>
        <taxon>Bacteroidota</taxon>
        <taxon>Chitinophagia</taxon>
        <taxon>Chitinophagales</taxon>
        <taxon>Chitinophagaceae</taxon>
        <taxon>Chitinophaga</taxon>
    </lineage>
</organism>
<comment type="caution">
    <text evidence="1">The sequence shown here is derived from an EMBL/GenBank/DDBJ whole genome shotgun (WGS) entry which is preliminary data.</text>
</comment>
<dbReference type="InterPro" id="IPR036188">
    <property type="entry name" value="FAD/NAD-bd_sf"/>
</dbReference>
<evidence type="ECO:0000313" key="2">
    <source>
        <dbReference type="Proteomes" id="UP000279089"/>
    </source>
</evidence>